<keyword evidence="1" id="KW-0472">Membrane</keyword>
<evidence type="ECO:0000313" key="2">
    <source>
        <dbReference type="EMBL" id="ROQ24223.1"/>
    </source>
</evidence>
<feature type="transmembrane region" description="Helical" evidence="1">
    <location>
        <begin position="75"/>
        <end position="98"/>
    </location>
</feature>
<feature type="transmembrane region" description="Helical" evidence="1">
    <location>
        <begin position="110"/>
        <end position="134"/>
    </location>
</feature>
<dbReference type="AlphaFoldDB" id="A0A3N1P6S2"/>
<sequence length="147" mass="15630">MYYYVLCLHLMAALLVAGALLLLVLALLPLGFKRGQWQPLADFSLAFDTLAWPALLLLAGSGAALGVLDAPDLRVVGGGFVALKGALCAVLALLWWGWRYRLLTGLGEGAVARFIAYLGLMALLALVLALLGTLHGNGFFSPDRHVL</sequence>
<feature type="transmembrane region" description="Helical" evidence="1">
    <location>
        <begin position="7"/>
        <end position="30"/>
    </location>
</feature>
<feature type="transmembrane region" description="Helical" evidence="1">
    <location>
        <begin position="50"/>
        <end position="68"/>
    </location>
</feature>
<evidence type="ECO:0000313" key="3">
    <source>
        <dbReference type="Proteomes" id="UP000268033"/>
    </source>
</evidence>
<organism evidence="2 3">
    <name type="scientific">Gallaecimonas pentaromativorans</name>
    <dbReference type="NCBI Taxonomy" id="584787"/>
    <lineage>
        <taxon>Bacteria</taxon>
        <taxon>Pseudomonadati</taxon>
        <taxon>Pseudomonadota</taxon>
        <taxon>Gammaproteobacteria</taxon>
        <taxon>Enterobacterales</taxon>
        <taxon>Gallaecimonadaceae</taxon>
        <taxon>Gallaecimonas</taxon>
    </lineage>
</organism>
<protein>
    <recommendedName>
        <fullName evidence="4">Copper resistance protein D</fullName>
    </recommendedName>
</protein>
<dbReference type="Proteomes" id="UP000268033">
    <property type="component" value="Unassembled WGS sequence"/>
</dbReference>
<evidence type="ECO:0008006" key="4">
    <source>
        <dbReference type="Google" id="ProtNLM"/>
    </source>
</evidence>
<name>A0A3N1P6S2_9GAMM</name>
<comment type="caution">
    <text evidence="2">The sequence shown here is derived from an EMBL/GenBank/DDBJ whole genome shotgun (WGS) entry which is preliminary data.</text>
</comment>
<dbReference type="RefSeq" id="WP_123421977.1">
    <property type="nucleotide sequence ID" value="NZ_RJUL01000007.1"/>
</dbReference>
<accession>A0A3N1P6S2</accession>
<gene>
    <name evidence="2" type="ORF">EDC28_107104</name>
</gene>
<keyword evidence="1" id="KW-1133">Transmembrane helix</keyword>
<keyword evidence="1" id="KW-0812">Transmembrane</keyword>
<reference evidence="2 3" key="1">
    <citation type="submission" date="2018-11" db="EMBL/GenBank/DDBJ databases">
        <title>Genomic Encyclopedia of Type Strains, Phase IV (KMG-IV): sequencing the most valuable type-strain genomes for metagenomic binning, comparative biology and taxonomic classification.</title>
        <authorList>
            <person name="Goeker M."/>
        </authorList>
    </citation>
    <scope>NUCLEOTIDE SEQUENCE [LARGE SCALE GENOMIC DNA]</scope>
    <source>
        <strain evidence="2 3">DSM 21945</strain>
    </source>
</reference>
<keyword evidence="3" id="KW-1185">Reference proteome</keyword>
<dbReference type="STRING" id="584787.GCA_001247655_00701"/>
<proteinExistence type="predicted"/>
<evidence type="ECO:0000256" key="1">
    <source>
        <dbReference type="SAM" id="Phobius"/>
    </source>
</evidence>
<dbReference type="EMBL" id="RJUL01000007">
    <property type="protein sequence ID" value="ROQ24223.1"/>
    <property type="molecule type" value="Genomic_DNA"/>
</dbReference>